<reference evidence="2" key="1">
    <citation type="submission" date="2017-09" db="EMBL/GenBank/DDBJ databases">
        <title>Depth-based differentiation of microbial function through sediment-hosted aquifers and enrichment of novel symbionts in the deep terrestrial subsurface.</title>
        <authorList>
            <person name="Probst A.J."/>
            <person name="Ladd B."/>
            <person name="Jarett J.K."/>
            <person name="Geller-Mcgrath D.E."/>
            <person name="Sieber C.M.K."/>
            <person name="Emerson J.B."/>
            <person name="Anantharaman K."/>
            <person name="Thomas B.C."/>
            <person name="Malmstrom R."/>
            <person name="Stieglmeier M."/>
            <person name="Klingl A."/>
            <person name="Woyke T."/>
            <person name="Ryan C.M."/>
            <person name="Banfield J.F."/>
        </authorList>
    </citation>
    <scope>NUCLEOTIDE SEQUENCE [LARGE SCALE GENOMIC DNA]</scope>
</reference>
<dbReference type="AlphaFoldDB" id="A0A2M8KWJ7"/>
<dbReference type="Proteomes" id="UP000229098">
    <property type="component" value="Unassembled WGS sequence"/>
</dbReference>
<evidence type="ECO:0000313" key="1">
    <source>
        <dbReference type="EMBL" id="PJE64289.1"/>
    </source>
</evidence>
<name>A0A2M8KWJ7_9BACT</name>
<sequence>MANLLVDNKKIMSTEKNNQRILSVNDLDKLQKEFYQMYDPDYWLYRMLLLKNAHDEFDDVRNNLTKNIIDADEETFKRVIRTELHFLYFQMTETLFEIIFALTEQDNRNLWLALTFSNEKSTGFYSDTYNKIEKLTFSSEIFTRKIQIEVSGKEIEVPFLRWLFYFVYPTSLDDAGWKKNLENIQKLLLSFARDFTDRGEYNAYKHSLRFYNVPFSMSIGLTGRNNVSHLGSSDDCITFLEERKKKDGDENRCQVPFLQNLHISIQ</sequence>
<gene>
    <name evidence="1" type="ORF">COU90_02460</name>
</gene>
<evidence type="ECO:0000313" key="2">
    <source>
        <dbReference type="Proteomes" id="UP000229098"/>
    </source>
</evidence>
<protein>
    <submittedName>
        <fullName evidence="1">Uncharacterized protein</fullName>
    </submittedName>
</protein>
<accession>A0A2M8KWJ7</accession>
<comment type="caution">
    <text evidence="1">The sequence shown here is derived from an EMBL/GenBank/DDBJ whole genome shotgun (WGS) entry which is preliminary data.</text>
</comment>
<proteinExistence type="predicted"/>
<dbReference type="EMBL" id="PFEF01000006">
    <property type="protein sequence ID" value="PJE64289.1"/>
    <property type="molecule type" value="Genomic_DNA"/>
</dbReference>
<organism evidence="1 2">
    <name type="scientific">Candidatus Ryanbacteria bacterium CG10_big_fil_rev_8_21_14_0_10_43_42</name>
    <dbReference type="NCBI Taxonomy" id="1974864"/>
    <lineage>
        <taxon>Bacteria</taxon>
        <taxon>Candidatus Ryaniibacteriota</taxon>
    </lineage>
</organism>